<reference evidence="2" key="1">
    <citation type="journal article" date="2019" name="BMC Genomics">
        <title>A new reference genome for Sorghum bicolor reveals high levels of sequence similarity between sweet and grain genotypes: implications for the genetics of sugar metabolism.</title>
        <authorList>
            <person name="Cooper E.A."/>
            <person name="Brenton Z.W."/>
            <person name="Flinn B.S."/>
            <person name="Jenkins J."/>
            <person name="Shu S."/>
            <person name="Flowers D."/>
            <person name="Luo F."/>
            <person name="Wang Y."/>
            <person name="Xia P."/>
            <person name="Barry K."/>
            <person name="Daum C."/>
            <person name="Lipzen A."/>
            <person name="Yoshinaga Y."/>
            <person name="Schmutz J."/>
            <person name="Saski C."/>
            <person name="Vermerris W."/>
            <person name="Kresovich S."/>
        </authorList>
    </citation>
    <scope>NUCLEOTIDE SEQUENCE</scope>
</reference>
<feature type="compositionally biased region" description="Basic and acidic residues" evidence="1">
    <location>
        <begin position="56"/>
        <end position="82"/>
    </location>
</feature>
<dbReference type="EMBL" id="CM027681">
    <property type="protein sequence ID" value="KAG0541688.1"/>
    <property type="molecule type" value="Genomic_DNA"/>
</dbReference>
<protein>
    <submittedName>
        <fullName evidence="2">Uncharacterized protein</fullName>
    </submittedName>
</protein>
<proteinExistence type="predicted"/>
<dbReference type="Proteomes" id="UP000807115">
    <property type="component" value="Chromosome 2"/>
</dbReference>
<feature type="compositionally biased region" description="Basic residues" evidence="1">
    <location>
        <begin position="12"/>
        <end position="22"/>
    </location>
</feature>
<name>A0A921RJZ3_SORBI</name>
<feature type="region of interest" description="Disordered" evidence="1">
    <location>
        <begin position="1"/>
        <end position="165"/>
    </location>
</feature>
<dbReference type="AlphaFoldDB" id="A0A921RJZ3"/>
<gene>
    <name evidence="2" type="ORF">BDA96_02G038600</name>
</gene>
<evidence type="ECO:0000256" key="1">
    <source>
        <dbReference type="SAM" id="MobiDB-lite"/>
    </source>
</evidence>
<sequence length="165" mass="17494">MAVSVSAPRTGSRGKRRAARGSRGRDGTGRLGPVALGVRRRTRRTASWGSEAAVTTHDRGKPEREGEAQRRTRRQEGDEGRRQCPGQADGRLSPRFLLVSSPLLPLTPGGGGSARREMAAARGGGGGSRRGDDDMWGQGAVGSGSQWGSGWTDRVSREARRGFDG</sequence>
<reference evidence="2" key="2">
    <citation type="submission" date="2020-10" db="EMBL/GenBank/DDBJ databases">
        <authorList>
            <person name="Cooper E.A."/>
            <person name="Brenton Z.W."/>
            <person name="Flinn B.S."/>
            <person name="Jenkins J."/>
            <person name="Shu S."/>
            <person name="Flowers D."/>
            <person name="Luo F."/>
            <person name="Wang Y."/>
            <person name="Xia P."/>
            <person name="Barry K."/>
            <person name="Daum C."/>
            <person name="Lipzen A."/>
            <person name="Yoshinaga Y."/>
            <person name="Schmutz J."/>
            <person name="Saski C."/>
            <person name="Vermerris W."/>
            <person name="Kresovich S."/>
        </authorList>
    </citation>
    <scope>NUCLEOTIDE SEQUENCE</scope>
</reference>
<accession>A0A921RJZ3</accession>
<feature type="compositionally biased region" description="Low complexity" evidence="1">
    <location>
        <begin position="93"/>
        <end position="107"/>
    </location>
</feature>
<feature type="compositionally biased region" description="Basic and acidic residues" evidence="1">
    <location>
        <begin position="154"/>
        <end position="165"/>
    </location>
</feature>
<organism evidence="2 3">
    <name type="scientific">Sorghum bicolor</name>
    <name type="common">Sorghum</name>
    <name type="synonym">Sorghum vulgare</name>
    <dbReference type="NCBI Taxonomy" id="4558"/>
    <lineage>
        <taxon>Eukaryota</taxon>
        <taxon>Viridiplantae</taxon>
        <taxon>Streptophyta</taxon>
        <taxon>Embryophyta</taxon>
        <taxon>Tracheophyta</taxon>
        <taxon>Spermatophyta</taxon>
        <taxon>Magnoliopsida</taxon>
        <taxon>Liliopsida</taxon>
        <taxon>Poales</taxon>
        <taxon>Poaceae</taxon>
        <taxon>PACMAD clade</taxon>
        <taxon>Panicoideae</taxon>
        <taxon>Andropogonodae</taxon>
        <taxon>Andropogoneae</taxon>
        <taxon>Sorghinae</taxon>
        <taxon>Sorghum</taxon>
    </lineage>
</organism>
<evidence type="ECO:0000313" key="2">
    <source>
        <dbReference type="EMBL" id="KAG0541688.1"/>
    </source>
</evidence>
<comment type="caution">
    <text evidence="2">The sequence shown here is derived from an EMBL/GenBank/DDBJ whole genome shotgun (WGS) entry which is preliminary data.</text>
</comment>
<evidence type="ECO:0000313" key="3">
    <source>
        <dbReference type="Proteomes" id="UP000807115"/>
    </source>
</evidence>